<dbReference type="Proteomes" id="UP000014480">
    <property type="component" value="Unassembled WGS sequence"/>
</dbReference>
<dbReference type="PROSITE" id="PS50048">
    <property type="entry name" value="ZN2_CY6_FUNGAL_2"/>
    <property type="match status" value="1"/>
</dbReference>
<keyword evidence="3" id="KW-0805">Transcription regulation</keyword>
<reference evidence="8" key="1">
    <citation type="journal article" date="2013" name="New Phytol.">
        <title>Comparative genomic and transcriptomic analyses reveal the hemibiotrophic stage shift of Colletotrichum fungi.</title>
        <authorList>
            <person name="Gan P."/>
            <person name="Ikeda K."/>
            <person name="Irieda H."/>
            <person name="Narusaka M."/>
            <person name="O'Connell R.J."/>
            <person name="Narusaka Y."/>
            <person name="Takano Y."/>
            <person name="Kubo Y."/>
            <person name="Shirasu K."/>
        </authorList>
    </citation>
    <scope>NUCLEOTIDE SEQUENCE [LARGE SCALE GENOMIC DNA]</scope>
    <source>
        <strain evidence="8">104-T / ATCC 96160 / CBS 514.97 / LARS 414 / MAFF 240422</strain>
    </source>
</reference>
<dbReference type="eggNOG" id="ENOG502SKQX">
    <property type="taxonomic scope" value="Eukaryota"/>
</dbReference>
<dbReference type="GO" id="GO:0000981">
    <property type="term" value="F:DNA-binding transcription factor activity, RNA polymerase II-specific"/>
    <property type="evidence" value="ECO:0007669"/>
    <property type="project" value="InterPro"/>
</dbReference>
<proteinExistence type="predicted"/>
<comment type="subcellular location">
    <subcellularLocation>
        <location evidence="1">Nucleus</location>
    </subcellularLocation>
</comment>
<dbReference type="EMBL" id="AMCV02000011">
    <property type="protein sequence ID" value="TDZ22172.1"/>
    <property type="molecule type" value="Genomic_DNA"/>
</dbReference>
<feature type="region of interest" description="Disordered" evidence="6">
    <location>
        <begin position="1"/>
        <end position="22"/>
    </location>
</feature>
<keyword evidence="4" id="KW-0804">Transcription</keyword>
<evidence type="ECO:0000256" key="3">
    <source>
        <dbReference type="ARBA" id="ARBA00023015"/>
    </source>
</evidence>
<name>N4V6F0_COLOR</name>
<evidence type="ECO:0000256" key="5">
    <source>
        <dbReference type="ARBA" id="ARBA00023242"/>
    </source>
</evidence>
<evidence type="ECO:0000313" key="8">
    <source>
        <dbReference type="Proteomes" id="UP000014480"/>
    </source>
</evidence>
<dbReference type="PANTHER" id="PTHR47338">
    <property type="entry name" value="ZN(II)2CYS6 TRANSCRIPTION FACTOR (EUROFUNG)-RELATED"/>
    <property type="match status" value="1"/>
</dbReference>
<keyword evidence="8" id="KW-1185">Reference proteome</keyword>
<dbReference type="HOGENOM" id="CLU_024655_5_0_1"/>
<keyword evidence="2" id="KW-0479">Metal-binding</keyword>
<feature type="compositionally biased region" description="Basic and acidic residues" evidence="6">
    <location>
        <begin position="7"/>
        <end position="18"/>
    </location>
</feature>
<dbReference type="Pfam" id="PF00172">
    <property type="entry name" value="Zn_clus"/>
    <property type="match status" value="1"/>
</dbReference>
<dbReference type="AlphaFoldDB" id="N4V6F0"/>
<accession>N4V6F0</accession>
<feature type="region of interest" description="Disordered" evidence="6">
    <location>
        <begin position="101"/>
        <end position="122"/>
    </location>
</feature>
<evidence type="ECO:0000313" key="7">
    <source>
        <dbReference type="EMBL" id="TDZ22172.1"/>
    </source>
</evidence>
<evidence type="ECO:0000256" key="4">
    <source>
        <dbReference type="ARBA" id="ARBA00023163"/>
    </source>
</evidence>
<comment type="caution">
    <text evidence="7">The sequence shown here is derived from an EMBL/GenBank/DDBJ whole genome shotgun (WGS) entry which is preliminary data.</text>
</comment>
<evidence type="ECO:0000256" key="1">
    <source>
        <dbReference type="ARBA" id="ARBA00004123"/>
    </source>
</evidence>
<dbReference type="SMART" id="SM00066">
    <property type="entry name" value="GAL4"/>
    <property type="match status" value="1"/>
</dbReference>
<dbReference type="SUPFAM" id="SSF57701">
    <property type="entry name" value="Zn2/Cys6 DNA-binding domain"/>
    <property type="match status" value="1"/>
</dbReference>
<dbReference type="OrthoDB" id="9930022at2759"/>
<organism evidence="7 8">
    <name type="scientific">Colletotrichum orbiculare (strain 104-T / ATCC 96160 / CBS 514.97 / LARS 414 / MAFF 240422)</name>
    <name type="common">Cucumber anthracnose fungus</name>
    <name type="synonym">Colletotrichum lagenarium</name>
    <dbReference type="NCBI Taxonomy" id="1213857"/>
    <lineage>
        <taxon>Eukaryota</taxon>
        <taxon>Fungi</taxon>
        <taxon>Dikarya</taxon>
        <taxon>Ascomycota</taxon>
        <taxon>Pezizomycotina</taxon>
        <taxon>Sordariomycetes</taxon>
        <taxon>Hypocreomycetidae</taxon>
        <taxon>Glomerellales</taxon>
        <taxon>Glomerellaceae</taxon>
        <taxon>Colletotrichum</taxon>
        <taxon>Colletotrichum orbiculare species complex</taxon>
    </lineage>
</organism>
<dbReference type="InterPro" id="IPR001138">
    <property type="entry name" value="Zn2Cys6_DnaBD"/>
</dbReference>
<dbReference type="GO" id="GO:0008270">
    <property type="term" value="F:zinc ion binding"/>
    <property type="evidence" value="ECO:0007669"/>
    <property type="project" value="InterPro"/>
</dbReference>
<sequence length="507" mass="56568">MSAIDTKMADLDPTDKSRQKSCNACVRSKRRCDKRTPRCTRCAEKNFSCVYQNLPPTSASSSGGHHDVSNSSTKDNSSPAPAAASALGQEDPLLQAMELEDSSGHHHHHIPPPSTFDFNTLDDSPETAASYVGAPLPTLVMNDNTASAGSTAATNPLDLNLDTNMPFDFNSVMDFLTREPGQGGEMQLWETPQVPAPPKTMAPELPFMGSVCCGLEGEDILCMSQADFQPWQIHEPDSRIGYMVSYFTRMHTTFAQTKQLPFLHRHLYRAARETPRPLLAAYTAIAAYAGRTDANKGWAIRAVCEGAVEVLKSARDAAASAAMTGHEKLARTQALWLLQTIRVFDGDVAMRAQAERDMGVLKRWLGELEVLRDNLDDVHLLDEAAVRRRAPRSWEVWVFNECVRRTVLMGHMFTALFEILKMAGEGEPDVANWLSPHRWMFSKHLWEAQSSPAFFAAWREKPMFLINTFFVQEAAKVARPTDVDEFARLFLTLNFGVEETKHFMLEV</sequence>
<dbReference type="Gene3D" id="4.10.240.10">
    <property type="entry name" value="Zn(2)-C6 fungal-type DNA-binding domain"/>
    <property type="match status" value="1"/>
</dbReference>
<protein>
    <submittedName>
        <fullName evidence="7">Transcription factor gsfR2</fullName>
    </submittedName>
</protein>
<dbReference type="InterPro" id="IPR036864">
    <property type="entry name" value="Zn2-C6_fun-type_DNA-bd_sf"/>
</dbReference>
<evidence type="ECO:0000256" key="2">
    <source>
        <dbReference type="ARBA" id="ARBA00022723"/>
    </source>
</evidence>
<dbReference type="CDD" id="cd00067">
    <property type="entry name" value="GAL4"/>
    <property type="match status" value="1"/>
</dbReference>
<evidence type="ECO:0000256" key="6">
    <source>
        <dbReference type="SAM" id="MobiDB-lite"/>
    </source>
</evidence>
<reference evidence="8" key="2">
    <citation type="journal article" date="2019" name="Mol. Plant Microbe Interact.">
        <title>Genome sequence resources for four phytopathogenic fungi from the Colletotrichum orbiculare species complex.</title>
        <authorList>
            <person name="Gan P."/>
            <person name="Tsushima A."/>
            <person name="Narusaka M."/>
            <person name="Narusaka Y."/>
            <person name="Takano Y."/>
            <person name="Kubo Y."/>
            <person name="Shirasu K."/>
        </authorList>
    </citation>
    <scope>GENOME REANNOTATION</scope>
    <source>
        <strain evidence="8">104-T / ATCC 96160 / CBS 514.97 / LARS 414 / MAFF 240422</strain>
    </source>
</reference>
<keyword evidence="5" id="KW-0539">Nucleus</keyword>
<feature type="compositionally biased region" description="Polar residues" evidence="6">
    <location>
        <begin position="52"/>
        <end position="76"/>
    </location>
</feature>
<feature type="region of interest" description="Disordered" evidence="6">
    <location>
        <begin position="52"/>
        <end position="85"/>
    </location>
</feature>
<dbReference type="GO" id="GO:0005634">
    <property type="term" value="C:nucleus"/>
    <property type="evidence" value="ECO:0007669"/>
    <property type="project" value="UniProtKB-SubCell"/>
</dbReference>
<gene>
    <name evidence="7" type="primary">gsfR2-1</name>
    <name evidence="7" type="ORF">Cob_v005019</name>
</gene>
<dbReference type="PANTHER" id="PTHR47338:SF5">
    <property type="entry name" value="ZN(II)2CYS6 TRANSCRIPTION FACTOR (EUROFUNG)"/>
    <property type="match status" value="1"/>
</dbReference>
<dbReference type="InterPro" id="IPR050815">
    <property type="entry name" value="TF_fung"/>
</dbReference>